<dbReference type="EMBL" id="LBXL01000011">
    <property type="protein sequence ID" value="KKR30193.1"/>
    <property type="molecule type" value="Genomic_DNA"/>
</dbReference>
<gene>
    <name evidence="1" type="ORF">UT61_C0011G0016</name>
</gene>
<organism evidence="1 2">
    <name type="scientific">Candidatus Woesebacteria bacterium GW2011_GWA1_39_8</name>
    <dbReference type="NCBI Taxonomy" id="1618552"/>
    <lineage>
        <taxon>Bacteria</taxon>
        <taxon>Candidatus Woeseibacteriota</taxon>
    </lineage>
</organism>
<dbReference type="AlphaFoldDB" id="A0A0G0PQL7"/>
<comment type="caution">
    <text evidence="1">The sequence shown here is derived from an EMBL/GenBank/DDBJ whole genome shotgun (WGS) entry which is preliminary data.</text>
</comment>
<dbReference type="Proteomes" id="UP000034793">
    <property type="component" value="Unassembled WGS sequence"/>
</dbReference>
<protein>
    <submittedName>
        <fullName evidence="1">Uncharacterized protein</fullName>
    </submittedName>
</protein>
<evidence type="ECO:0000313" key="2">
    <source>
        <dbReference type="Proteomes" id="UP000034793"/>
    </source>
</evidence>
<sequence>MDTKKPTIEEFLAKIESLKEKSGVDLSTAEDLSLAVMNLVSLEEHFFFTGVKTKKDEYFDSSQEIRNLRKELLKELMPNHEGETWCISKHLLSATMRLVEVGNKLQSEDKKEEAKAKFLQAYKVYSVFWALKLKLISGQLIKDTAKNIPQFEDLVSKLANCCDE</sequence>
<accession>A0A0G0PQL7</accession>
<reference evidence="1 2" key="1">
    <citation type="journal article" date="2015" name="Nature">
        <title>rRNA introns, odd ribosomes, and small enigmatic genomes across a large radiation of phyla.</title>
        <authorList>
            <person name="Brown C.T."/>
            <person name="Hug L.A."/>
            <person name="Thomas B.C."/>
            <person name="Sharon I."/>
            <person name="Castelle C.J."/>
            <person name="Singh A."/>
            <person name="Wilkins M.J."/>
            <person name="Williams K.H."/>
            <person name="Banfield J.F."/>
        </authorList>
    </citation>
    <scope>NUCLEOTIDE SEQUENCE [LARGE SCALE GENOMIC DNA]</scope>
</reference>
<name>A0A0G0PQL7_9BACT</name>
<proteinExistence type="predicted"/>
<evidence type="ECO:0000313" key="1">
    <source>
        <dbReference type="EMBL" id="KKR30193.1"/>
    </source>
</evidence>